<feature type="signal peptide" evidence="1">
    <location>
        <begin position="1"/>
        <end position="35"/>
    </location>
</feature>
<organism evidence="2 3">
    <name type="scientific">Candidatus Andeanibacterium colombiense</name>
    <dbReference type="NCBI Taxonomy" id="3121345"/>
    <lineage>
        <taxon>Bacteria</taxon>
        <taxon>Pseudomonadati</taxon>
        <taxon>Pseudomonadota</taxon>
        <taxon>Alphaproteobacteria</taxon>
        <taxon>Sphingomonadales</taxon>
        <taxon>Sphingomonadaceae</taxon>
        <taxon>Candidatus Andeanibacterium</taxon>
    </lineage>
</organism>
<evidence type="ECO:0000313" key="3">
    <source>
        <dbReference type="Proteomes" id="UP001218362"/>
    </source>
</evidence>
<reference evidence="2" key="1">
    <citation type="submission" date="2023-03" db="EMBL/GenBank/DDBJ databases">
        <title>Andean soil-derived lignocellulolytic bacterial consortium as a source of novel taxa and putative plastic-active enzymes.</title>
        <authorList>
            <person name="Diaz-Garcia L."/>
            <person name="Chuvochina M."/>
            <person name="Feuerriegel G."/>
            <person name="Bunk B."/>
            <person name="Sproer C."/>
            <person name="Streit W.R."/>
            <person name="Rodriguez L.M."/>
            <person name="Overmann J."/>
            <person name="Jimenez D.J."/>
        </authorList>
    </citation>
    <scope>NUCLEOTIDE SEQUENCE</scope>
    <source>
        <strain evidence="2">MAG 26</strain>
    </source>
</reference>
<evidence type="ECO:0000313" key="2">
    <source>
        <dbReference type="EMBL" id="WEK46982.1"/>
    </source>
</evidence>
<evidence type="ECO:0000256" key="1">
    <source>
        <dbReference type="SAM" id="SignalP"/>
    </source>
</evidence>
<name>A0AAJ5X999_9SPHN</name>
<dbReference type="InterPro" id="IPR011990">
    <property type="entry name" value="TPR-like_helical_dom_sf"/>
</dbReference>
<evidence type="ECO:0008006" key="4">
    <source>
        <dbReference type="Google" id="ProtNLM"/>
    </source>
</evidence>
<accession>A0AAJ5X999</accession>
<gene>
    <name evidence="2" type="ORF">P0Y56_01470</name>
</gene>
<dbReference type="KEGG" id="acob:P0Y56_01470"/>
<dbReference type="SUPFAM" id="SSF48452">
    <property type="entry name" value="TPR-like"/>
    <property type="match status" value="1"/>
</dbReference>
<keyword evidence="1" id="KW-0732">Signal</keyword>
<dbReference type="AlphaFoldDB" id="A0AAJ5X999"/>
<dbReference type="EMBL" id="CP119316">
    <property type="protein sequence ID" value="WEK46982.1"/>
    <property type="molecule type" value="Genomic_DNA"/>
</dbReference>
<feature type="chain" id="PRO_5042485869" description="Tetratricopeptide repeat protein" evidence="1">
    <location>
        <begin position="36"/>
        <end position="468"/>
    </location>
</feature>
<dbReference type="Gene3D" id="1.25.40.10">
    <property type="entry name" value="Tetratricopeptide repeat domain"/>
    <property type="match status" value="1"/>
</dbReference>
<sequence>MRRVSMRAPRRKGFVSGLALALSFTAAGFTVPAQAQSEKPAYSKNFVKPAQQASTDVNAARSKPEVQAEIANLIAASNALSAAKGDAVAPAQAQFDAVAQRIQGMTTAERRELQDLAAKAETPDDKFMAGDLMGFLGAFSGDQALRAQGLKLKLDSGTLKPDLAAASWFELGQLSYATNRVDDARAAFEAAYKAGKIEAALYAADTFYSTNRVPEGLDYLEAQINARLAAGQEVPLEWYGNGLNKARGLNDPVRLGHWAGLYGAGGHTPQSWNAAIGVVMQTSKYGPAEQLDAYRLMKRTNSLLATGDYVRYIEAADARSMANEVLPALDEAVSKGLLSKTPGGSVTADLVTFTNSNYEIANKRGPEDRNTIGAIVADAQKGANGANARDAGDVYQSFGDNAKAEEMFKLALQKGGVDNDRILMRMAIAQADQGKYADAKASLAKITGARAPLAGLWIAYIDSKAGHA</sequence>
<dbReference type="Proteomes" id="UP001218362">
    <property type="component" value="Chromosome"/>
</dbReference>
<proteinExistence type="predicted"/>
<protein>
    <recommendedName>
        <fullName evidence="4">Tetratricopeptide repeat protein</fullName>
    </recommendedName>
</protein>